<dbReference type="PANTHER" id="PTHR36456:SF1">
    <property type="entry name" value="UPF0232 PROTEIN SCO3875"/>
    <property type="match status" value="1"/>
</dbReference>
<keyword evidence="3" id="KW-1185">Reference proteome</keyword>
<proteinExistence type="predicted"/>
<accession>A0ABT1JKC6</accession>
<name>A0ABT1JKC6_ACTCY</name>
<evidence type="ECO:0008006" key="4">
    <source>
        <dbReference type="Google" id="ProtNLM"/>
    </source>
</evidence>
<dbReference type="InterPro" id="IPR007922">
    <property type="entry name" value="DciA-like"/>
</dbReference>
<dbReference type="Pfam" id="PF05258">
    <property type="entry name" value="DciA"/>
    <property type="match status" value="1"/>
</dbReference>
<feature type="region of interest" description="Disordered" evidence="1">
    <location>
        <begin position="83"/>
        <end position="105"/>
    </location>
</feature>
<gene>
    <name evidence="2" type="ORF">G443_003233</name>
</gene>
<evidence type="ECO:0000313" key="2">
    <source>
        <dbReference type="EMBL" id="MCP2332963.1"/>
    </source>
</evidence>
<sequence length="105" mass="11606">MVAERGWGDQLAGGALFGRWDRLVGPDIAEHVRPVTLRDGELTVLADSTAWATQLRLLQRQLLERIAGAVGQNLVRRLRIQGPSAPSWRYGPKHVPGRGPRDTYG</sequence>
<evidence type="ECO:0000313" key="3">
    <source>
        <dbReference type="Proteomes" id="UP000791080"/>
    </source>
</evidence>
<dbReference type="Proteomes" id="UP000791080">
    <property type="component" value="Unassembled WGS sequence"/>
</dbReference>
<dbReference type="EMBL" id="AUBJ02000001">
    <property type="protein sequence ID" value="MCP2332963.1"/>
    <property type="molecule type" value="Genomic_DNA"/>
</dbReference>
<comment type="caution">
    <text evidence="2">The sequence shown here is derived from an EMBL/GenBank/DDBJ whole genome shotgun (WGS) entry which is preliminary data.</text>
</comment>
<protein>
    <recommendedName>
        <fullName evidence="4">DUF721 domain-containing protein</fullName>
    </recommendedName>
</protein>
<evidence type="ECO:0000256" key="1">
    <source>
        <dbReference type="SAM" id="MobiDB-lite"/>
    </source>
</evidence>
<dbReference type="PANTHER" id="PTHR36456">
    <property type="entry name" value="UPF0232 PROTEIN SCO3875"/>
    <property type="match status" value="1"/>
</dbReference>
<reference evidence="2 3" key="2">
    <citation type="submission" date="2022-06" db="EMBL/GenBank/DDBJ databases">
        <title>Genomic Encyclopedia of Type Strains, Phase I: the one thousand microbial genomes (KMG-I) project.</title>
        <authorList>
            <person name="Kyrpides N."/>
        </authorList>
    </citation>
    <scope>NUCLEOTIDE SEQUENCE [LARGE SCALE GENOMIC DNA]</scope>
    <source>
        <strain evidence="2 3">DSM 43889</strain>
    </source>
</reference>
<reference evidence="2 3" key="1">
    <citation type="submission" date="2013-07" db="EMBL/GenBank/DDBJ databases">
        <authorList>
            <consortium name="DOE Joint Genome Institute"/>
            <person name="Reeve W."/>
            <person name="Huntemann M."/>
            <person name="Han J."/>
            <person name="Chen A."/>
            <person name="Kyrpides N."/>
            <person name="Mavromatis K."/>
            <person name="Markowitz V."/>
            <person name="Palaniappan K."/>
            <person name="Ivanova N."/>
            <person name="Schaumberg A."/>
            <person name="Pati A."/>
            <person name="Liolios K."/>
            <person name="Nordberg H.P."/>
            <person name="Cantor M.N."/>
            <person name="Hua S.X."/>
            <person name="Woyke T."/>
        </authorList>
    </citation>
    <scope>NUCLEOTIDE SEQUENCE [LARGE SCALE GENOMIC DNA]</scope>
    <source>
        <strain evidence="2 3">DSM 43889</strain>
    </source>
</reference>
<organism evidence="2 3">
    <name type="scientific">Actinoalloteichus caeruleus DSM 43889</name>
    <dbReference type="NCBI Taxonomy" id="1120930"/>
    <lineage>
        <taxon>Bacteria</taxon>
        <taxon>Bacillati</taxon>
        <taxon>Actinomycetota</taxon>
        <taxon>Actinomycetes</taxon>
        <taxon>Pseudonocardiales</taxon>
        <taxon>Pseudonocardiaceae</taxon>
        <taxon>Actinoalloteichus</taxon>
        <taxon>Actinoalloteichus cyanogriseus</taxon>
    </lineage>
</organism>